<dbReference type="FunFam" id="1.10.150.450:FF:000001">
    <property type="entry name" value="SDT1p Pyrimidine nucleotidase"/>
    <property type="match status" value="1"/>
</dbReference>
<evidence type="ECO:0000313" key="2">
    <source>
        <dbReference type="Proteomes" id="UP000283895"/>
    </source>
</evidence>
<dbReference type="SUPFAM" id="SSF56784">
    <property type="entry name" value="HAD-like"/>
    <property type="match status" value="1"/>
</dbReference>
<dbReference type="OrthoDB" id="1065058at2759"/>
<sequence>MTSTTQEPIGNGASSPKPVFFFDIDNCLYPKSARVHDMMAELIDKYFANHLNLPEDEATRLHAEYYTSYGLAIEGLVRHHEIDPLEYNAKVDDALPLDDVIKPRPELKKLLEDIDRSKVKLWLFTNAYINHARRVIRLLDIEDMFDGVTYCDYSSVPFVCKPQKEAYVKAMKEAGVETWEDCYFVDDSYNNCVKSQELGWNTAHLVEDGVPIPKKQASKYQIRHLEDLRATFPQFFKTT</sequence>
<dbReference type="NCBIfam" id="TIGR01993">
    <property type="entry name" value="Pyr-5-nucltdase"/>
    <property type="match status" value="1"/>
</dbReference>
<evidence type="ECO:0008006" key="3">
    <source>
        <dbReference type="Google" id="ProtNLM"/>
    </source>
</evidence>
<dbReference type="InterPro" id="IPR036412">
    <property type="entry name" value="HAD-like_sf"/>
</dbReference>
<proteinExistence type="predicted"/>
<dbReference type="NCBIfam" id="TIGR01509">
    <property type="entry name" value="HAD-SF-IA-v3"/>
    <property type="match status" value="1"/>
</dbReference>
<dbReference type="GO" id="GO:0006206">
    <property type="term" value="P:pyrimidine nucleobase metabolic process"/>
    <property type="evidence" value="ECO:0007669"/>
    <property type="project" value="TreeGrafter"/>
</dbReference>
<protein>
    <recommendedName>
        <fullName evidence="3">Pyrimidine 5'-nucleotidase</fullName>
    </recommendedName>
</protein>
<dbReference type="Gene3D" id="1.10.150.450">
    <property type="match status" value="1"/>
</dbReference>
<dbReference type="SFLD" id="SFLDS00003">
    <property type="entry name" value="Haloacid_Dehalogenase"/>
    <property type="match status" value="1"/>
</dbReference>
<gene>
    <name evidence="1" type="ORF">VMCG_09248</name>
</gene>
<dbReference type="InterPro" id="IPR023214">
    <property type="entry name" value="HAD_sf"/>
</dbReference>
<dbReference type="AlphaFoldDB" id="A0A423VKX9"/>
<dbReference type="SFLD" id="SFLDG01129">
    <property type="entry name" value="C1.5:_HAD__Beta-PGM__Phosphata"/>
    <property type="match status" value="1"/>
</dbReference>
<dbReference type="Gene3D" id="3.40.50.1000">
    <property type="entry name" value="HAD superfamily/HAD-like"/>
    <property type="match status" value="1"/>
</dbReference>
<dbReference type="PANTHER" id="PTHR47438">
    <property type="entry name" value="PHOSPHATE METABOLISM PROTEIN 8-RELATED"/>
    <property type="match status" value="1"/>
</dbReference>
<dbReference type="InterPro" id="IPR010237">
    <property type="entry name" value="Pyr-5-nucltdase"/>
</dbReference>
<organism evidence="1 2">
    <name type="scientific">Cytospora schulzeri</name>
    <dbReference type="NCBI Taxonomy" id="448051"/>
    <lineage>
        <taxon>Eukaryota</taxon>
        <taxon>Fungi</taxon>
        <taxon>Dikarya</taxon>
        <taxon>Ascomycota</taxon>
        <taxon>Pezizomycotina</taxon>
        <taxon>Sordariomycetes</taxon>
        <taxon>Sordariomycetidae</taxon>
        <taxon>Diaporthales</taxon>
        <taxon>Cytosporaceae</taxon>
        <taxon>Cytospora</taxon>
    </lineage>
</organism>
<comment type="caution">
    <text evidence="1">The sequence shown here is derived from an EMBL/GenBank/DDBJ whole genome shotgun (WGS) entry which is preliminary data.</text>
</comment>
<dbReference type="Proteomes" id="UP000283895">
    <property type="component" value="Unassembled WGS sequence"/>
</dbReference>
<keyword evidence="2" id="KW-1185">Reference proteome</keyword>
<dbReference type="EMBL" id="LKEA01000054">
    <property type="protein sequence ID" value="ROV91669.1"/>
    <property type="molecule type" value="Genomic_DNA"/>
</dbReference>
<dbReference type="GO" id="GO:0009166">
    <property type="term" value="P:nucleotide catabolic process"/>
    <property type="evidence" value="ECO:0007669"/>
    <property type="project" value="TreeGrafter"/>
</dbReference>
<evidence type="ECO:0000313" key="1">
    <source>
        <dbReference type="EMBL" id="ROV91669.1"/>
    </source>
</evidence>
<dbReference type="PANTHER" id="PTHR47438:SF1">
    <property type="entry name" value="PHOSPHATE METABOLISM PROTEIN 8-RELATED"/>
    <property type="match status" value="1"/>
</dbReference>
<name>A0A423VKX9_9PEZI</name>
<accession>A0A423VKX9</accession>
<dbReference type="Pfam" id="PF00702">
    <property type="entry name" value="Hydrolase"/>
    <property type="match status" value="1"/>
</dbReference>
<dbReference type="InterPro" id="IPR006439">
    <property type="entry name" value="HAD-SF_hydro_IA"/>
</dbReference>
<dbReference type="SFLD" id="SFLDG01132">
    <property type="entry name" value="C1.5.3:_5'-Nucleotidase_Like"/>
    <property type="match status" value="1"/>
</dbReference>
<dbReference type="STRING" id="356882.A0A423VKX9"/>
<dbReference type="InterPro" id="IPR052791">
    <property type="entry name" value="SSM1_domain"/>
</dbReference>
<dbReference type="GO" id="GO:0008252">
    <property type="term" value="F:nucleotidase activity"/>
    <property type="evidence" value="ECO:0007669"/>
    <property type="project" value="TreeGrafter"/>
</dbReference>
<reference evidence="1 2" key="1">
    <citation type="submission" date="2015-09" db="EMBL/GenBank/DDBJ databases">
        <title>Host preference determinants of Valsa canker pathogens revealed by comparative genomics.</title>
        <authorList>
            <person name="Yin Z."/>
            <person name="Huang L."/>
        </authorList>
    </citation>
    <scope>NUCLEOTIDE SEQUENCE [LARGE SCALE GENOMIC DNA]</scope>
    <source>
        <strain evidence="1 2">03-1</strain>
    </source>
</reference>